<sequence length="520" mass="59212">MKRVKILVGLLFLATATVGCSDFLSEVPDNRTQIDTPKKVSELLVGAYPSATHVEFAEEMSDNVIDNGKLNQSTLQSEQNFTWVVNTEESYETPKAFWMACYEAIANANAALDALSSMEKEYANKPSFKYGLTHLRAEALLARAYNHFMLVNLWAKHYNPATAESDLGIPYVTEVENVLLKEYKRLSVAEVYKLIEQDLLEGLIGIKGAQYESANIAKYHFTEASAKAFAARFYLYKGEFAKSIEYSNTLGDLPIGKLRDVAGTADFSTAQNEIHFSRTELDTNLLVVTSPSRKKRTTYASRFVLTQGEATKGDKGLFSSSTNPVSEVIKSPMNWNYPNANYSNNDAFYVPKFNEYFKINDFTNMTGIPHVTFVLFSNDMLYLDRMEAFVMENRIDEAIKMYTYLVLLRTELPPQFKPESLIGILQYEDIEKLIGYEEGKYSPITKINREQAVMLEAISEMRRREGFQEGYRWFDIRRFNLEVKHKLTGGSEHILQKGDLRYQLQLPQVALDRGIPANPR</sequence>
<proteinExistence type="predicted"/>
<dbReference type="SUPFAM" id="SSF48452">
    <property type="entry name" value="TPR-like"/>
    <property type="match status" value="1"/>
</dbReference>
<dbReference type="Pfam" id="PF14322">
    <property type="entry name" value="SusD-like_3"/>
    <property type="match status" value="1"/>
</dbReference>
<keyword evidence="1" id="KW-0732">Signal</keyword>
<dbReference type="InterPro" id="IPR033985">
    <property type="entry name" value="SusD-like_N"/>
</dbReference>
<dbReference type="EMBL" id="CP013690">
    <property type="protein sequence ID" value="ALU25361.1"/>
    <property type="molecule type" value="Genomic_DNA"/>
</dbReference>
<feature type="chain" id="PRO_5042541137" description="SusD-like N-terminal domain-containing protein" evidence="1">
    <location>
        <begin position="21"/>
        <end position="520"/>
    </location>
</feature>
<reference evidence="3 4" key="1">
    <citation type="journal article" date="2016" name="J. Zhejiang Univ. Sci. B">
        <title>Antibiotic resistance mechanisms of Myroides sp.</title>
        <authorList>
            <person name="Hu S."/>
            <person name="Yuan S."/>
            <person name="Qu H."/>
            <person name="Jiang T."/>
            <person name="Zhou Y."/>
            <person name="Wang M."/>
            <person name="Ming D."/>
        </authorList>
    </citation>
    <scope>NUCLEOTIDE SEQUENCE [LARGE SCALE GENOMIC DNA]</scope>
    <source>
        <strain evidence="3 4">PR63039</strain>
    </source>
</reference>
<evidence type="ECO:0000313" key="4">
    <source>
        <dbReference type="Proteomes" id="UP000069030"/>
    </source>
</evidence>
<evidence type="ECO:0000259" key="2">
    <source>
        <dbReference type="Pfam" id="PF14322"/>
    </source>
</evidence>
<feature type="signal peptide" evidence="1">
    <location>
        <begin position="1"/>
        <end position="20"/>
    </location>
</feature>
<dbReference type="AlphaFoldDB" id="A0AAI8C3H2"/>
<dbReference type="InterPro" id="IPR011990">
    <property type="entry name" value="TPR-like_helical_dom_sf"/>
</dbReference>
<dbReference type="KEGG" id="mod:AS202_03980"/>
<dbReference type="PROSITE" id="PS51257">
    <property type="entry name" value="PROKAR_LIPOPROTEIN"/>
    <property type="match status" value="1"/>
</dbReference>
<evidence type="ECO:0000313" key="3">
    <source>
        <dbReference type="EMBL" id="ALU25361.1"/>
    </source>
</evidence>
<organism evidence="3 4">
    <name type="scientific">Myroides odoratimimus</name>
    <dbReference type="NCBI Taxonomy" id="76832"/>
    <lineage>
        <taxon>Bacteria</taxon>
        <taxon>Pseudomonadati</taxon>
        <taxon>Bacteroidota</taxon>
        <taxon>Flavobacteriia</taxon>
        <taxon>Flavobacteriales</taxon>
        <taxon>Flavobacteriaceae</taxon>
        <taxon>Myroides</taxon>
    </lineage>
</organism>
<dbReference type="GeneID" id="66973970"/>
<accession>A0AAI8C3H2</accession>
<protein>
    <recommendedName>
        <fullName evidence="2">SusD-like N-terminal domain-containing protein</fullName>
    </recommendedName>
</protein>
<gene>
    <name evidence="3" type="ORF">AS202_03980</name>
</gene>
<dbReference type="Gene3D" id="1.25.40.390">
    <property type="match status" value="2"/>
</dbReference>
<evidence type="ECO:0000256" key="1">
    <source>
        <dbReference type="SAM" id="SignalP"/>
    </source>
</evidence>
<name>A0AAI8C3H2_9FLAO</name>
<dbReference type="RefSeq" id="WP_006262295.1">
    <property type="nucleotide sequence ID" value="NZ_CP013690.1"/>
</dbReference>
<feature type="domain" description="SusD-like N-terminal" evidence="2">
    <location>
        <begin position="22"/>
        <end position="235"/>
    </location>
</feature>
<dbReference type="Proteomes" id="UP000069030">
    <property type="component" value="Chromosome"/>
</dbReference>